<evidence type="ECO:0000313" key="2">
    <source>
        <dbReference type="EMBL" id="MDX8051038.1"/>
    </source>
</evidence>
<keyword evidence="1" id="KW-0472">Membrane</keyword>
<dbReference type="EMBL" id="JAXAVV010000007">
    <property type="protein sequence ID" value="MDX8051038.1"/>
    <property type="molecule type" value="Genomic_DNA"/>
</dbReference>
<keyword evidence="1" id="KW-1133">Transmembrane helix</keyword>
<proteinExistence type="predicted"/>
<organism evidence="2 3">
    <name type="scientific">Lentzea kristufekii</name>
    <dbReference type="NCBI Taxonomy" id="3095430"/>
    <lineage>
        <taxon>Bacteria</taxon>
        <taxon>Bacillati</taxon>
        <taxon>Actinomycetota</taxon>
        <taxon>Actinomycetes</taxon>
        <taxon>Pseudonocardiales</taxon>
        <taxon>Pseudonocardiaceae</taxon>
        <taxon>Lentzea</taxon>
    </lineage>
</organism>
<feature type="transmembrane region" description="Helical" evidence="1">
    <location>
        <begin position="53"/>
        <end position="71"/>
    </location>
</feature>
<accession>A0ABU4TRX7</accession>
<gene>
    <name evidence="2" type="ORF">SK571_16750</name>
</gene>
<dbReference type="Proteomes" id="UP001271792">
    <property type="component" value="Unassembled WGS sequence"/>
</dbReference>
<sequence length="171" mass="18081">MRTEDHVDLFAEQAAADPAPTRVDGGRPRGLTAEGWVRTTGWLQVGDHPVSSVLLAALAGLLWALVGAAALVTEFPVAAGVLTLTTPVLSGTAWWLFTTRLRPASTARNVDTCRADELEPGDVIRLHGSIGPIGQVVEVALGDDDARVVLHGGGQRTWARGDVVHLAELLR</sequence>
<comment type="caution">
    <text evidence="2">The sequence shown here is derived from an EMBL/GenBank/DDBJ whole genome shotgun (WGS) entry which is preliminary data.</text>
</comment>
<keyword evidence="1" id="KW-0812">Transmembrane</keyword>
<evidence type="ECO:0000313" key="3">
    <source>
        <dbReference type="Proteomes" id="UP001271792"/>
    </source>
</evidence>
<evidence type="ECO:0000256" key="1">
    <source>
        <dbReference type="SAM" id="Phobius"/>
    </source>
</evidence>
<protein>
    <submittedName>
        <fullName evidence="2">Uncharacterized protein</fullName>
    </submittedName>
</protein>
<keyword evidence="3" id="KW-1185">Reference proteome</keyword>
<dbReference type="RefSeq" id="WP_319985010.1">
    <property type="nucleotide sequence ID" value="NZ_JAXAVV010000007.1"/>
</dbReference>
<name>A0ABU4TRX7_9PSEU</name>
<feature type="transmembrane region" description="Helical" evidence="1">
    <location>
        <begin position="77"/>
        <end position="97"/>
    </location>
</feature>
<reference evidence="2 3" key="1">
    <citation type="submission" date="2023-11" db="EMBL/GenBank/DDBJ databases">
        <title>Lentzea sokolovensis, sp. nov., Lentzea kristufkii, sp. nov., and Lentzea miocenensis, sp. nov., rare actinobacteria from Sokolov Coal Basin, Miocene lacustrine sediment, Czech Republic.</title>
        <authorList>
            <person name="Lara A."/>
            <person name="Kotroba L."/>
            <person name="Nouioui I."/>
            <person name="Neumann-Schaal M."/>
            <person name="Mast Y."/>
            <person name="Chronakova A."/>
        </authorList>
    </citation>
    <scope>NUCLEOTIDE SEQUENCE [LARGE SCALE GENOMIC DNA]</scope>
    <source>
        <strain evidence="2 3">BCCO 10_0798</strain>
    </source>
</reference>